<dbReference type="InterPro" id="IPR037219">
    <property type="entry name" value="Peptidase_M41-like"/>
</dbReference>
<evidence type="ECO:0000256" key="3">
    <source>
        <dbReference type="ARBA" id="ARBA00022670"/>
    </source>
</evidence>
<dbReference type="InterPro" id="IPR003960">
    <property type="entry name" value="ATPase_AAA_CS"/>
</dbReference>
<name>A0A084U4Z5_9HYPH</name>
<dbReference type="GO" id="GO:0046872">
    <property type="term" value="F:metal ion binding"/>
    <property type="evidence" value="ECO:0007669"/>
    <property type="project" value="UniProtKB-KW"/>
</dbReference>
<dbReference type="Pfam" id="PF01434">
    <property type="entry name" value="Peptidase_M41"/>
    <property type="match status" value="1"/>
</dbReference>
<dbReference type="eggNOG" id="COG0465">
    <property type="taxonomic scope" value="Bacteria"/>
</dbReference>
<keyword evidence="8" id="KW-0547">Nucleotide-binding</keyword>
<dbReference type="STRING" id="472175.EL18_03491"/>
<evidence type="ECO:0000256" key="8">
    <source>
        <dbReference type="RuleBase" id="RU003651"/>
    </source>
</evidence>
<dbReference type="SUPFAM" id="SSF52540">
    <property type="entry name" value="P-loop containing nucleoside triphosphate hydrolases"/>
    <property type="match status" value="1"/>
</dbReference>
<dbReference type="InterPro" id="IPR027417">
    <property type="entry name" value="P-loop_NTPase"/>
</dbReference>
<protein>
    <submittedName>
        <fullName evidence="11">Putative ATP-dependent hydrolase protein</fullName>
    </submittedName>
</protein>
<reference evidence="11 12" key="1">
    <citation type="submission" date="2014-05" db="EMBL/GenBank/DDBJ databases">
        <title>Draft Genome Sequence of Nitratireductor basaltis Strain UMTGB225, A Marine Bacterium Isolated from Green Barrel Tunicate.</title>
        <authorList>
            <person name="Gan H.Y."/>
        </authorList>
    </citation>
    <scope>NUCLEOTIDE SEQUENCE [LARGE SCALE GENOMIC DNA]</scope>
    <source>
        <strain evidence="11 12">UMTGB225</strain>
    </source>
</reference>
<accession>A0A084U4Z5</accession>
<keyword evidence="3" id="KW-0645">Protease</keyword>
<sequence>MSMASPHAPVRDRLLRFWLRRLRHQTYRHALQAAVNLKVLQRVTAGEDAPVRYAPGHKSEVFLRGGLRRKLRLEMIACLAFNGDEEDEVFGKKTDTLIGPDDDEEGADAEQVKELLIAVHDAVEPALAAEIATILMLGDAAAHSGHSLTDLYALLSRPRPVVALEGAVPGFERCCSHLLRRGILLPRPLTMIPVDRITLDWAAPSVMRPYSPRLTILIESSYEISRRDVARGLQHAPTTGLPLLAIADHPDLLPERLVQSADLRLSCNPLSPALLKEVARHVIGAADDLDMLDAVSPEDCSTLSLDDLLWCIRPGMSGSEVLKRLQAKIAQPPEKHSAQSKKSARNAPSSHSRTADTGGELIQPAAPDDENALRVEALSGYGEAAEWAIALKNDLVLWREGQLEWQDMITRLLLHGPPGTGKTTFAKALANSLQLPLLATSVSTWLEPSALGEVLQRVRETFEEAERHRPIVLFIDEINGFGTRGGHKDRDSSYWNSFINKALELLDGAVAREGVVIVGATNKPELLDRALVRAGRLETHIEIPLPDTKSLSGILRHHLKRHLPIEGAEIEQLLRIARRANGMSGADIEKLVREARQRSRREDRAVTLHDVEARIKNRLPQLDDGLRYRFAVHEAGHVVARTLTGVAEVELVTIEGSDGRPYTQSTFHPDVMHHEEGRKSLIWSYVAGRAAEEVVVGRPTLGAGGGPQSDLAQATALAFSLEASVGVGARQPFVYRSPDTWEDALASDLELRARVSRRLDEAYAEALALVRQNVRGIKIVAEALLEHGTLEGEPLARVLEKVRQCAMMRDEMQPTHDAVPATRKNLRCLDSGSVEADSAMRTSDSG</sequence>
<keyword evidence="7" id="KW-0482">Metalloprotease</keyword>
<comment type="similarity">
    <text evidence="2">In the C-terminal section; belongs to the peptidase M41 family.</text>
</comment>
<dbReference type="Pfam" id="PF17862">
    <property type="entry name" value="AAA_lid_3"/>
    <property type="match status" value="1"/>
</dbReference>
<comment type="cofactor">
    <cofactor evidence="1">
        <name>Zn(2+)</name>
        <dbReference type="ChEBI" id="CHEBI:29105"/>
    </cofactor>
</comment>
<dbReference type="GO" id="GO:0005524">
    <property type="term" value="F:ATP binding"/>
    <property type="evidence" value="ECO:0007669"/>
    <property type="project" value="UniProtKB-KW"/>
</dbReference>
<dbReference type="InterPro" id="IPR041569">
    <property type="entry name" value="AAA_lid_3"/>
</dbReference>
<proteinExistence type="inferred from homology"/>
<dbReference type="Gene3D" id="1.20.58.760">
    <property type="entry name" value="Peptidase M41"/>
    <property type="match status" value="1"/>
</dbReference>
<comment type="caution">
    <text evidence="11">The sequence shown here is derived from an EMBL/GenBank/DDBJ whole genome shotgun (WGS) entry which is preliminary data.</text>
</comment>
<dbReference type="InterPro" id="IPR003593">
    <property type="entry name" value="AAA+_ATPase"/>
</dbReference>
<dbReference type="InterPro" id="IPR000642">
    <property type="entry name" value="Peptidase_M41"/>
</dbReference>
<keyword evidence="6" id="KW-0862">Zinc</keyword>
<keyword evidence="8" id="KW-0067">ATP-binding</keyword>
<keyword evidence="4" id="KW-0479">Metal-binding</keyword>
<evidence type="ECO:0000256" key="1">
    <source>
        <dbReference type="ARBA" id="ARBA00001947"/>
    </source>
</evidence>
<evidence type="ECO:0000259" key="10">
    <source>
        <dbReference type="SMART" id="SM00382"/>
    </source>
</evidence>
<keyword evidence="12" id="KW-1185">Reference proteome</keyword>
<keyword evidence="5 11" id="KW-0378">Hydrolase</keyword>
<gene>
    <name evidence="11" type="ORF">EL18_03491</name>
</gene>
<dbReference type="SMART" id="SM00382">
    <property type="entry name" value="AAA"/>
    <property type="match status" value="1"/>
</dbReference>
<dbReference type="EMBL" id="JMQM01000004">
    <property type="protein sequence ID" value="KFB08031.1"/>
    <property type="molecule type" value="Genomic_DNA"/>
</dbReference>
<dbReference type="GO" id="GO:0005886">
    <property type="term" value="C:plasma membrane"/>
    <property type="evidence" value="ECO:0007669"/>
    <property type="project" value="TreeGrafter"/>
</dbReference>
<dbReference type="GO" id="GO:0004176">
    <property type="term" value="F:ATP-dependent peptidase activity"/>
    <property type="evidence" value="ECO:0007669"/>
    <property type="project" value="InterPro"/>
</dbReference>
<dbReference type="Proteomes" id="UP000053675">
    <property type="component" value="Unassembled WGS sequence"/>
</dbReference>
<comment type="similarity">
    <text evidence="8">Belongs to the AAA ATPase family.</text>
</comment>
<evidence type="ECO:0000313" key="11">
    <source>
        <dbReference type="EMBL" id="KFB08031.1"/>
    </source>
</evidence>
<dbReference type="PANTHER" id="PTHR23076:SF97">
    <property type="entry name" value="ATP-DEPENDENT ZINC METALLOPROTEASE YME1L1"/>
    <property type="match status" value="1"/>
</dbReference>
<dbReference type="CDD" id="cd19481">
    <property type="entry name" value="RecA-like_protease"/>
    <property type="match status" value="1"/>
</dbReference>
<dbReference type="Pfam" id="PF00004">
    <property type="entry name" value="AAA"/>
    <property type="match status" value="1"/>
</dbReference>
<evidence type="ECO:0000256" key="2">
    <source>
        <dbReference type="ARBA" id="ARBA00010044"/>
    </source>
</evidence>
<dbReference type="Gene3D" id="1.10.8.60">
    <property type="match status" value="1"/>
</dbReference>
<evidence type="ECO:0000256" key="7">
    <source>
        <dbReference type="ARBA" id="ARBA00023049"/>
    </source>
</evidence>
<feature type="region of interest" description="Disordered" evidence="9">
    <location>
        <begin position="329"/>
        <end position="368"/>
    </location>
</feature>
<dbReference type="GO" id="GO:0004222">
    <property type="term" value="F:metalloendopeptidase activity"/>
    <property type="evidence" value="ECO:0007669"/>
    <property type="project" value="InterPro"/>
</dbReference>
<dbReference type="InterPro" id="IPR003959">
    <property type="entry name" value="ATPase_AAA_core"/>
</dbReference>
<evidence type="ECO:0000256" key="5">
    <source>
        <dbReference type="ARBA" id="ARBA00022801"/>
    </source>
</evidence>
<organism evidence="11 12">
    <name type="scientific">Nitratireductor basaltis</name>
    <dbReference type="NCBI Taxonomy" id="472175"/>
    <lineage>
        <taxon>Bacteria</taxon>
        <taxon>Pseudomonadati</taxon>
        <taxon>Pseudomonadota</taxon>
        <taxon>Alphaproteobacteria</taxon>
        <taxon>Hyphomicrobiales</taxon>
        <taxon>Phyllobacteriaceae</taxon>
        <taxon>Nitratireductor</taxon>
    </lineage>
</organism>
<dbReference type="PRINTS" id="PR00830">
    <property type="entry name" value="ENDOLAPTASE"/>
</dbReference>
<dbReference type="Gene3D" id="3.40.50.300">
    <property type="entry name" value="P-loop containing nucleotide triphosphate hydrolases"/>
    <property type="match status" value="1"/>
</dbReference>
<dbReference type="GO" id="GO:0006508">
    <property type="term" value="P:proteolysis"/>
    <property type="evidence" value="ECO:0007669"/>
    <property type="project" value="UniProtKB-KW"/>
</dbReference>
<dbReference type="SUPFAM" id="SSF140990">
    <property type="entry name" value="FtsH protease domain-like"/>
    <property type="match status" value="1"/>
</dbReference>
<feature type="domain" description="AAA+ ATPase" evidence="10">
    <location>
        <begin position="408"/>
        <end position="547"/>
    </location>
</feature>
<dbReference type="AlphaFoldDB" id="A0A084U4Z5"/>
<dbReference type="PROSITE" id="PS00674">
    <property type="entry name" value="AAA"/>
    <property type="match status" value="1"/>
</dbReference>
<evidence type="ECO:0000313" key="12">
    <source>
        <dbReference type="Proteomes" id="UP000053675"/>
    </source>
</evidence>
<dbReference type="GO" id="GO:0030163">
    <property type="term" value="P:protein catabolic process"/>
    <property type="evidence" value="ECO:0007669"/>
    <property type="project" value="TreeGrafter"/>
</dbReference>
<evidence type="ECO:0000256" key="6">
    <source>
        <dbReference type="ARBA" id="ARBA00022833"/>
    </source>
</evidence>
<dbReference type="GO" id="GO:0016887">
    <property type="term" value="F:ATP hydrolysis activity"/>
    <property type="evidence" value="ECO:0007669"/>
    <property type="project" value="InterPro"/>
</dbReference>
<evidence type="ECO:0000256" key="9">
    <source>
        <dbReference type="SAM" id="MobiDB-lite"/>
    </source>
</evidence>
<evidence type="ECO:0000256" key="4">
    <source>
        <dbReference type="ARBA" id="ARBA00022723"/>
    </source>
</evidence>
<dbReference type="PANTHER" id="PTHR23076">
    <property type="entry name" value="METALLOPROTEASE M41 FTSH"/>
    <property type="match status" value="1"/>
</dbReference>
<dbReference type="PATRIC" id="fig|472175.3.peg.3492"/>